<gene>
    <name evidence="2" type="ORF">HNP55_002395</name>
</gene>
<dbReference type="AlphaFoldDB" id="A0A840LB48"/>
<evidence type="ECO:0000313" key="2">
    <source>
        <dbReference type="EMBL" id="MBB4843872.1"/>
    </source>
</evidence>
<keyword evidence="3" id="KW-1185">Reference proteome</keyword>
<dbReference type="InterPro" id="IPR007374">
    <property type="entry name" value="ASCH_domain"/>
</dbReference>
<evidence type="ECO:0000313" key="3">
    <source>
        <dbReference type="Proteomes" id="UP000562027"/>
    </source>
</evidence>
<accession>A0A840LB48</accession>
<dbReference type="Pfam" id="PF04266">
    <property type="entry name" value="ASCH"/>
    <property type="match status" value="1"/>
</dbReference>
<organism evidence="2 3">
    <name type="scientific">Roseateles oligotrophus</name>
    <dbReference type="NCBI Taxonomy" id="1769250"/>
    <lineage>
        <taxon>Bacteria</taxon>
        <taxon>Pseudomonadati</taxon>
        <taxon>Pseudomonadota</taxon>
        <taxon>Betaproteobacteria</taxon>
        <taxon>Burkholderiales</taxon>
        <taxon>Sphaerotilaceae</taxon>
        <taxon>Roseateles</taxon>
    </lineage>
</organism>
<dbReference type="PANTHER" id="PTHR39203:SF1">
    <property type="entry name" value="CYTOPLASMIC PROTEIN"/>
    <property type="match status" value="1"/>
</dbReference>
<dbReference type="InterPro" id="IPR009326">
    <property type="entry name" value="DUF984"/>
</dbReference>
<dbReference type="CDD" id="cd06553">
    <property type="entry name" value="ASCH_Ef3133_like"/>
    <property type="match status" value="1"/>
</dbReference>
<feature type="domain" description="ASCH" evidence="1">
    <location>
        <begin position="30"/>
        <end position="153"/>
    </location>
</feature>
<dbReference type="InterPro" id="IPR015947">
    <property type="entry name" value="PUA-like_sf"/>
</dbReference>
<dbReference type="RefSeq" id="WP_184299520.1">
    <property type="nucleotide sequence ID" value="NZ_JACHLP010000004.1"/>
</dbReference>
<reference evidence="2 3" key="1">
    <citation type="submission" date="2020-08" db="EMBL/GenBank/DDBJ databases">
        <title>Functional genomics of gut bacteria from endangered species of beetles.</title>
        <authorList>
            <person name="Carlos-Shanley C."/>
        </authorList>
    </citation>
    <scope>NUCLEOTIDE SEQUENCE [LARGE SCALE GENOMIC DNA]</scope>
    <source>
        <strain evidence="2 3">S00239</strain>
    </source>
</reference>
<dbReference type="SMART" id="SM01022">
    <property type="entry name" value="ASCH"/>
    <property type="match status" value="1"/>
</dbReference>
<sequence length="156" mass="17139">MALPTPVAEFWQRFLAQSPEHDPARFYEAFSFGDSEALADELADLLLRGIKRATAGSIAGYEMDGGRPPRPGDLSIVCDGRGKPLCVIETLRVEVCRFGDVDAEFAAVEGEGDGSLAYWRAAHAAYFEREAAQTGQAFSEDVLLACERFRLVYREA</sequence>
<dbReference type="Proteomes" id="UP000562027">
    <property type="component" value="Unassembled WGS sequence"/>
</dbReference>
<dbReference type="PANTHER" id="PTHR39203">
    <property type="entry name" value="CYTOPLASMIC PROTEIN-RELATED"/>
    <property type="match status" value="1"/>
</dbReference>
<evidence type="ECO:0000259" key="1">
    <source>
        <dbReference type="SMART" id="SM01022"/>
    </source>
</evidence>
<dbReference type="EMBL" id="JACHLP010000004">
    <property type="protein sequence ID" value="MBB4843872.1"/>
    <property type="molecule type" value="Genomic_DNA"/>
</dbReference>
<comment type="caution">
    <text evidence="2">The sequence shown here is derived from an EMBL/GenBank/DDBJ whole genome shotgun (WGS) entry which is preliminary data.</text>
</comment>
<dbReference type="Gene3D" id="3.10.400.10">
    <property type="entry name" value="Sulfate adenylyltransferase"/>
    <property type="match status" value="1"/>
</dbReference>
<dbReference type="PIRSF" id="PIRSF021320">
    <property type="entry name" value="DUF984"/>
    <property type="match status" value="1"/>
</dbReference>
<proteinExistence type="predicted"/>
<protein>
    <submittedName>
        <fullName evidence="2">Uncharacterized protein YhfF</fullName>
    </submittedName>
</protein>
<dbReference type="SUPFAM" id="SSF88697">
    <property type="entry name" value="PUA domain-like"/>
    <property type="match status" value="1"/>
</dbReference>
<name>A0A840LB48_9BURK</name>